<proteinExistence type="predicted"/>
<dbReference type="RefSeq" id="WP_013049108.1">
    <property type="nucleotide sequence ID" value="NC_014011.1"/>
</dbReference>
<dbReference type="Proteomes" id="UP000002366">
    <property type="component" value="Chromosome"/>
</dbReference>
<dbReference type="GO" id="GO:0008811">
    <property type="term" value="F:chloramphenicol O-acetyltransferase activity"/>
    <property type="evidence" value="ECO:0007669"/>
    <property type="project" value="UniProtKB-EC"/>
</dbReference>
<evidence type="ECO:0000256" key="6">
    <source>
        <dbReference type="ARBA" id="ARBA00047633"/>
    </source>
</evidence>
<dbReference type="AlphaFoldDB" id="D5EH14"/>
<dbReference type="InterPro" id="IPR011004">
    <property type="entry name" value="Trimer_LpxA-like_sf"/>
</dbReference>
<dbReference type="PANTHER" id="PTHR43300">
    <property type="entry name" value="ACETYLTRANSFERASE"/>
    <property type="match status" value="1"/>
</dbReference>
<dbReference type="InterPro" id="IPR001451">
    <property type="entry name" value="Hexapep"/>
</dbReference>
<keyword evidence="8" id="KW-1185">Reference proteome</keyword>
<keyword evidence="3" id="KW-0808">Transferase</keyword>
<dbReference type="eggNOG" id="COG0110">
    <property type="taxonomic scope" value="Bacteria"/>
</dbReference>
<name>D5EH14_AMICL</name>
<comment type="catalytic activity">
    <reaction evidence="6">
        <text>chloramphenicol + acetyl-CoA = chloramphenicol 3-acetate + CoA</text>
        <dbReference type="Rhea" id="RHEA:18421"/>
        <dbReference type="ChEBI" id="CHEBI:16730"/>
        <dbReference type="ChEBI" id="CHEBI:17698"/>
        <dbReference type="ChEBI" id="CHEBI:57287"/>
        <dbReference type="ChEBI" id="CHEBI:57288"/>
        <dbReference type="EC" id="2.3.1.28"/>
    </reaction>
</comment>
<reference evidence="7 8" key="1">
    <citation type="journal article" date="2010" name="Stand. Genomic Sci.">
        <title>Complete genome sequence of Aminobacterium colombiense type strain (ALA-1).</title>
        <authorList>
            <person name="Chertkov O."/>
            <person name="Sikorski J."/>
            <person name="Brambilla E."/>
            <person name="Lapidus A."/>
            <person name="Copeland A."/>
            <person name="Glavina Del Rio T."/>
            <person name="Nolan M."/>
            <person name="Lucas S."/>
            <person name="Tice H."/>
            <person name="Cheng J.F."/>
            <person name="Han C."/>
            <person name="Detter J.C."/>
            <person name="Bruce D."/>
            <person name="Tapia R."/>
            <person name="Goodwin L."/>
            <person name="Pitluck S."/>
            <person name="Liolios K."/>
            <person name="Ivanova N."/>
            <person name="Mavromatis K."/>
            <person name="Ovchinnikova G."/>
            <person name="Pati A."/>
            <person name="Chen A."/>
            <person name="Palaniappan K."/>
            <person name="Land M."/>
            <person name="Hauser L."/>
            <person name="Chang Y.J."/>
            <person name="Jeffries C.D."/>
            <person name="Spring S."/>
            <person name="Rohde M."/>
            <person name="Goker M."/>
            <person name="Bristow J."/>
            <person name="Eisen J.A."/>
            <person name="Markowitz V."/>
            <person name="Hugenholtz P."/>
            <person name="Kyrpides N.C."/>
            <person name="Klenk H.P."/>
        </authorList>
    </citation>
    <scope>NUCLEOTIDE SEQUENCE [LARGE SCALE GENOMIC DNA]</scope>
    <source>
        <strain evidence="8">DSM 12261 / ALA-1</strain>
    </source>
</reference>
<sequence length="190" mass="21170">MKNSFMTRDEIEKIGFKFVGKDVLISRKTSFYSPENISIGDHSRIDDFSIISGKVSIGSYVHISAYVGLFGSNGIVISDFCCVSIKTTILSATDDFSGESMFGSVVPMEYRNVQKGPVILRKYVLIGANCLIMPDLIIEEGVSLGAMSFVNKSLKEWAVYTGIPAKFLKNRKKNVKNMARLFLKRRNPNC</sequence>
<dbReference type="Gene3D" id="2.160.10.10">
    <property type="entry name" value="Hexapeptide repeat proteins"/>
    <property type="match status" value="1"/>
</dbReference>
<keyword evidence="5" id="KW-0012">Acyltransferase</keyword>
<gene>
    <name evidence="7" type="ordered locus">Amico_1732</name>
</gene>
<dbReference type="KEGG" id="aco:Amico_1732"/>
<dbReference type="SUPFAM" id="SSF51161">
    <property type="entry name" value="Trimeric LpxA-like enzymes"/>
    <property type="match status" value="1"/>
</dbReference>
<dbReference type="HOGENOM" id="CLU_051638_8_1_0"/>
<dbReference type="CDD" id="cd04647">
    <property type="entry name" value="LbH_MAT_like"/>
    <property type="match status" value="1"/>
</dbReference>
<evidence type="ECO:0000313" key="8">
    <source>
        <dbReference type="Proteomes" id="UP000002366"/>
    </source>
</evidence>
<dbReference type="PANTHER" id="PTHR43300:SF12">
    <property type="entry name" value="CHLORAMPHENICOL ACETYLTRANSFERASE"/>
    <property type="match status" value="1"/>
</dbReference>
<evidence type="ECO:0000256" key="1">
    <source>
        <dbReference type="ARBA" id="ARBA00013235"/>
    </source>
</evidence>
<dbReference type="GO" id="GO:0046677">
    <property type="term" value="P:response to antibiotic"/>
    <property type="evidence" value="ECO:0007669"/>
    <property type="project" value="UniProtKB-KW"/>
</dbReference>
<protein>
    <recommendedName>
        <fullName evidence="2">Chloramphenicol acetyltransferase</fullName>
        <ecNumber evidence="1">2.3.1.28</ecNumber>
    </recommendedName>
</protein>
<evidence type="ECO:0000256" key="2">
    <source>
        <dbReference type="ARBA" id="ARBA00020291"/>
    </source>
</evidence>
<dbReference type="OrthoDB" id="9812571at2"/>
<evidence type="ECO:0000256" key="3">
    <source>
        <dbReference type="ARBA" id="ARBA00022679"/>
    </source>
</evidence>
<evidence type="ECO:0000256" key="4">
    <source>
        <dbReference type="ARBA" id="ARBA00023251"/>
    </source>
</evidence>
<dbReference type="EMBL" id="CP001997">
    <property type="protein sequence ID" value="ADE57846.1"/>
    <property type="molecule type" value="Genomic_DNA"/>
</dbReference>
<keyword evidence="4" id="KW-0046">Antibiotic resistance</keyword>
<dbReference type="Pfam" id="PF00132">
    <property type="entry name" value="Hexapep"/>
    <property type="match status" value="1"/>
</dbReference>
<evidence type="ECO:0000313" key="7">
    <source>
        <dbReference type="EMBL" id="ADE57846.1"/>
    </source>
</evidence>
<evidence type="ECO:0000256" key="5">
    <source>
        <dbReference type="ARBA" id="ARBA00023315"/>
    </source>
</evidence>
<dbReference type="EC" id="2.3.1.28" evidence="1"/>
<organism evidence="7 8">
    <name type="scientific">Aminobacterium colombiense (strain DSM 12261 / ALA-1)</name>
    <dbReference type="NCBI Taxonomy" id="572547"/>
    <lineage>
        <taxon>Bacteria</taxon>
        <taxon>Thermotogati</taxon>
        <taxon>Synergistota</taxon>
        <taxon>Synergistia</taxon>
        <taxon>Synergistales</taxon>
        <taxon>Aminobacteriaceae</taxon>
        <taxon>Aminobacterium</taxon>
    </lineage>
</organism>
<accession>D5EH14</accession>
<dbReference type="InterPro" id="IPR050179">
    <property type="entry name" value="Trans_hexapeptide_repeat"/>
</dbReference>
<dbReference type="STRING" id="572547.Amico_1732"/>